<gene>
    <name evidence="8" type="ORF">GNI_136580</name>
</gene>
<dbReference type="GO" id="GO:0016787">
    <property type="term" value="F:hydrolase activity"/>
    <property type="evidence" value="ECO:0007669"/>
    <property type="project" value="UniProtKB-KW"/>
</dbReference>
<evidence type="ECO:0000313" key="8">
    <source>
        <dbReference type="EMBL" id="EZG45863.1"/>
    </source>
</evidence>
<dbReference type="GO" id="GO:0004386">
    <property type="term" value="F:helicase activity"/>
    <property type="evidence" value="ECO:0007669"/>
    <property type="project" value="UniProtKB-KW"/>
</dbReference>
<dbReference type="SUPFAM" id="SSF52540">
    <property type="entry name" value="P-loop containing nucleoside triphosphate hydrolases"/>
    <property type="match status" value="2"/>
</dbReference>
<dbReference type="SMART" id="SM00490">
    <property type="entry name" value="HELICc"/>
    <property type="match status" value="1"/>
</dbReference>
<dbReference type="RefSeq" id="XP_011132435.1">
    <property type="nucleotide sequence ID" value="XM_011134133.1"/>
</dbReference>
<keyword evidence="9" id="KW-1185">Reference proteome</keyword>
<dbReference type="EMBL" id="AFNH02001009">
    <property type="protein sequence ID" value="EZG45863.1"/>
    <property type="molecule type" value="Genomic_DNA"/>
</dbReference>
<dbReference type="Pfam" id="PF00176">
    <property type="entry name" value="SNF2-rel_dom"/>
    <property type="match status" value="1"/>
</dbReference>
<dbReference type="PROSITE" id="PS51194">
    <property type="entry name" value="HELICASE_CTER"/>
    <property type="match status" value="1"/>
</dbReference>
<evidence type="ECO:0000256" key="5">
    <source>
        <dbReference type="SAM" id="MobiDB-lite"/>
    </source>
</evidence>
<evidence type="ECO:0000256" key="1">
    <source>
        <dbReference type="ARBA" id="ARBA00022741"/>
    </source>
</evidence>
<evidence type="ECO:0000259" key="6">
    <source>
        <dbReference type="PROSITE" id="PS51192"/>
    </source>
</evidence>
<feature type="compositionally biased region" description="Gly residues" evidence="5">
    <location>
        <begin position="162"/>
        <end position="177"/>
    </location>
</feature>
<dbReference type="Gene3D" id="3.40.50.300">
    <property type="entry name" value="P-loop containing nucleotide triphosphate hydrolases"/>
    <property type="match status" value="1"/>
</dbReference>
<dbReference type="PANTHER" id="PTHR45766">
    <property type="entry name" value="DNA ANNEALING HELICASE AND ENDONUCLEASE ZRANB3 FAMILY MEMBER"/>
    <property type="match status" value="1"/>
</dbReference>
<name>A0A023B0S8_GRENI</name>
<dbReference type="VEuPathDB" id="CryptoDB:GNI_136580"/>
<dbReference type="eggNOG" id="KOG1000">
    <property type="taxonomic scope" value="Eukaryota"/>
</dbReference>
<dbReference type="GO" id="GO:0004520">
    <property type="term" value="F:DNA endonuclease activity"/>
    <property type="evidence" value="ECO:0007669"/>
    <property type="project" value="TreeGrafter"/>
</dbReference>
<dbReference type="CDD" id="cd18010">
    <property type="entry name" value="DEXHc_HARP_SMARCAL1"/>
    <property type="match status" value="1"/>
</dbReference>
<keyword evidence="1" id="KW-0547">Nucleotide-binding</keyword>
<dbReference type="SMART" id="SM00487">
    <property type="entry name" value="DEXDc"/>
    <property type="match status" value="1"/>
</dbReference>
<protein>
    <submittedName>
        <fullName evidence="8">Helicase</fullName>
    </submittedName>
</protein>
<evidence type="ECO:0000256" key="3">
    <source>
        <dbReference type="ARBA" id="ARBA00022806"/>
    </source>
</evidence>
<dbReference type="Pfam" id="PF00271">
    <property type="entry name" value="Helicase_C"/>
    <property type="match status" value="1"/>
</dbReference>
<reference evidence="8" key="1">
    <citation type="submission" date="2013-12" db="EMBL/GenBank/DDBJ databases">
        <authorList>
            <person name="Omoto C.K."/>
            <person name="Sibley D."/>
            <person name="Venepally P."/>
            <person name="Hadjithomas M."/>
            <person name="Karamycheva S."/>
            <person name="Brunk B."/>
            <person name="Roos D."/>
            <person name="Caler E."/>
            <person name="Lorenzi H."/>
        </authorList>
    </citation>
    <scope>NUCLEOTIDE SEQUENCE</scope>
</reference>
<dbReference type="OrthoDB" id="2801544at2759"/>
<dbReference type="InterPro" id="IPR001650">
    <property type="entry name" value="Helicase_C-like"/>
</dbReference>
<dbReference type="AlphaFoldDB" id="A0A023B0S8"/>
<dbReference type="PROSITE" id="PS51192">
    <property type="entry name" value="HELICASE_ATP_BIND_1"/>
    <property type="match status" value="1"/>
</dbReference>
<dbReference type="Gene3D" id="3.40.50.10810">
    <property type="entry name" value="Tandem AAA-ATPase domain"/>
    <property type="match status" value="1"/>
</dbReference>
<dbReference type="InterPro" id="IPR049730">
    <property type="entry name" value="SNF2/RAD54-like_C"/>
</dbReference>
<evidence type="ECO:0000256" key="2">
    <source>
        <dbReference type="ARBA" id="ARBA00022801"/>
    </source>
</evidence>
<keyword evidence="2" id="KW-0378">Hydrolase</keyword>
<dbReference type="InterPro" id="IPR000330">
    <property type="entry name" value="SNF2_N"/>
</dbReference>
<feature type="domain" description="Helicase ATP-binding" evidence="6">
    <location>
        <begin position="342"/>
        <end position="500"/>
    </location>
</feature>
<organism evidence="8 9">
    <name type="scientific">Gregarina niphandrodes</name>
    <name type="common">Septate eugregarine</name>
    <dbReference type="NCBI Taxonomy" id="110365"/>
    <lineage>
        <taxon>Eukaryota</taxon>
        <taxon>Sar</taxon>
        <taxon>Alveolata</taxon>
        <taxon>Apicomplexa</taxon>
        <taxon>Conoidasida</taxon>
        <taxon>Gregarinasina</taxon>
        <taxon>Eugregarinorida</taxon>
        <taxon>Gregarinidae</taxon>
        <taxon>Gregarina</taxon>
    </lineage>
</organism>
<dbReference type="PANTHER" id="PTHR45766:SF3">
    <property type="entry name" value="DNA ANNEALING HELICASE AND ENDONUCLEASE ZRANB3"/>
    <property type="match status" value="1"/>
</dbReference>
<feature type="region of interest" description="Disordered" evidence="5">
    <location>
        <begin position="156"/>
        <end position="185"/>
    </location>
</feature>
<keyword evidence="3 8" id="KW-0347">Helicase</keyword>
<feature type="domain" description="Helicase C-terminal" evidence="7">
    <location>
        <begin position="621"/>
        <end position="767"/>
    </location>
</feature>
<evidence type="ECO:0000256" key="4">
    <source>
        <dbReference type="ARBA" id="ARBA00022840"/>
    </source>
</evidence>
<comment type="caution">
    <text evidence="8">The sequence shown here is derived from an EMBL/GenBank/DDBJ whole genome shotgun (WGS) entry which is preliminary data.</text>
</comment>
<dbReference type="Proteomes" id="UP000019763">
    <property type="component" value="Unassembled WGS sequence"/>
</dbReference>
<keyword evidence="4" id="KW-0067">ATP-binding</keyword>
<dbReference type="InterPro" id="IPR027417">
    <property type="entry name" value="P-loop_NTPase"/>
</dbReference>
<dbReference type="GO" id="GO:0006281">
    <property type="term" value="P:DNA repair"/>
    <property type="evidence" value="ECO:0007669"/>
    <property type="project" value="TreeGrafter"/>
</dbReference>
<dbReference type="CDD" id="cd18793">
    <property type="entry name" value="SF2_C_SNF"/>
    <property type="match status" value="1"/>
</dbReference>
<dbReference type="InterPro" id="IPR014001">
    <property type="entry name" value="Helicase_ATP-bd"/>
</dbReference>
<sequence length="782" mass="87546">MSTSPATDVIRVGKYKGKHFNEIEDNSYKQWVLSLQDCSGSLLAFQTWLKEKSNTGDGPEGRKRFASELATAHGDLAPAPAYNKRSRLSEFLDDDMDELLVFDAPDKGEVITSPTKTSFEVRGSLDGRASLERRGSLDGRGSLDILQDELDECGIKRDWDEGGQGGSHGRGGGGSQSRGGMLESSSEPVVTFNGKMVLEVATPQHFRLLLLESGRKGYSTFLPSPLWNLLCRYRTVPGGQSGENLPGGVLIDQDNYDEVAKLLAAKVRGAQLETIPSFVQLCFPGLRPCAPSTRLPVRSANIICGLNSPKTREVVESTRDLHGRIGVLLMRELKPFQVEGVIWGVSRNGRCLIGDEMGLGKTLQALSIVAVYHDEWPVLVVCPSSIRFQWKDQAKRWLGHCFSKPDDEIVVVRNGRTSIPTGARMIITSYELLVRADCLKHGFKVIICDESHYLKNINAKRSRTLVPMLQTAKRAILLSGTPALNNPIELYQQFNAVVPDVVKYDVFANRYCEKKRNPWSKRMEYSGAKLPLELNVLLTQSIMIRRLKKDVQKELPEKLRSCIPVETDQAIVGKIQELLESSKKQVEVSPETDQERPWPEQNVIGEAFRLTGEAKVNAVCDYLDYMLTVEPRFLVFAHHRVVMDALELRLKQHKASYIRVDGSTPQNQRDGLIRKFQEEKKADVALLSITACGHGLNLTTVNTAVFAELYWVPGQMIQAEDRIHRMGSTYSTVNVHYCIAENTLDDTVWKTLIRKWEGVTTTLNGVREQLAFDNHFGEEPIF</sequence>
<dbReference type="GO" id="GO:0005524">
    <property type="term" value="F:ATP binding"/>
    <property type="evidence" value="ECO:0007669"/>
    <property type="project" value="UniProtKB-KW"/>
</dbReference>
<evidence type="ECO:0000313" key="9">
    <source>
        <dbReference type="Proteomes" id="UP000019763"/>
    </source>
</evidence>
<accession>A0A023B0S8</accession>
<dbReference type="InterPro" id="IPR038718">
    <property type="entry name" value="SNF2-like_sf"/>
</dbReference>
<proteinExistence type="predicted"/>
<dbReference type="GeneID" id="22914859"/>
<dbReference type="GO" id="GO:0031297">
    <property type="term" value="P:replication fork processing"/>
    <property type="evidence" value="ECO:0007669"/>
    <property type="project" value="TreeGrafter"/>
</dbReference>
<dbReference type="GO" id="GO:0043596">
    <property type="term" value="C:nuclear replication fork"/>
    <property type="evidence" value="ECO:0007669"/>
    <property type="project" value="TreeGrafter"/>
</dbReference>
<evidence type="ECO:0000259" key="7">
    <source>
        <dbReference type="PROSITE" id="PS51194"/>
    </source>
</evidence>